<dbReference type="Proteomes" id="UP000318704">
    <property type="component" value="Chromosome"/>
</dbReference>
<evidence type="ECO:0008006" key="4">
    <source>
        <dbReference type="Google" id="ProtNLM"/>
    </source>
</evidence>
<reference evidence="2 3" key="1">
    <citation type="submission" date="2019-03" db="EMBL/GenBank/DDBJ databases">
        <title>Deep-cultivation of Planctomycetes and their phenomic and genomic characterization uncovers novel biology.</title>
        <authorList>
            <person name="Wiegand S."/>
            <person name="Jogler M."/>
            <person name="Boedeker C."/>
            <person name="Pinto D."/>
            <person name="Vollmers J."/>
            <person name="Rivas-Marin E."/>
            <person name="Kohn T."/>
            <person name="Peeters S.H."/>
            <person name="Heuer A."/>
            <person name="Rast P."/>
            <person name="Oberbeckmann S."/>
            <person name="Bunk B."/>
            <person name="Jeske O."/>
            <person name="Meyerdierks A."/>
            <person name="Storesund J.E."/>
            <person name="Kallscheuer N."/>
            <person name="Luecker S."/>
            <person name="Lage O.M."/>
            <person name="Pohl T."/>
            <person name="Merkel B.J."/>
            <person name="Hornburger P."/>
            <person name="Mueller R.-W."/>
            <person name="Bruemmer F."/>
            <person name="Labrenz M."/>
            <person name="Spormann A.M."/>
            <person name="Op den Camp H."/>
            <person name="Overmann J."/>
            <person name="Amann R."/>
            <person name="Jetten M.S.M."/>
            <person name="Mascher T."/>
            <person name="Medema M.H."/>
            <person name="Devos D.P."/>
            <person name="Kaster A.-K."/>
            <person name="Ovreas L."/>
            <person name="Rohde M."/>
            <person name="Galperin M.Y."/>
            <person name="Jogler C."/>
        </authorList>
    </citation>
    <scope>NUCLEOTIDE SEQUENCE [LARGE SCALE GENOMIC DNA]</scope>
    <source>
        <strain evidence="2 3">V144</strain>
    </source>
</reference>
<organism evidence="2 3">
    <name type="scientific">Gimesia aquarii</name>
    <dbReference type="NCBI Taxonomy" id="2527964"/>
    <lineage>
        <taxon>Bacteria</taxon>
        <taxon>Pseudomonadati</taxon>
        <taxon>Planctomycetota</taxon>
        <taxon>Planctomycetia</taxon>
        <taxon>Planctomycetales</taxon>
        <taxon>Planctomycetaceae</taxon>
        <taxon>Gimesia</taxon>
    </lineage>
</organism>
<dbReference type="Gene3D" id="2.40.50.140">
    <property type="entry name" value="Nucleic acid-binding proteins"/>
    <property type="match status" value="1"/>
</dbReference>
<gene>
    <name evidence="2" type="ORF">V144x_17210</name>
</gene>
<keyword evidence="1" id="KW-1133">Transmembrane helix</keyword>
<dbReference type="EMBL" id="CP037920">
    <property type="protein sequence ID" value="QDT96267.1"/>
    <property type="molecule type" value="Genomic_DNA"/>
</dbReference>
<feature type="transmembrane region" description="Helical" evidence="1">
    <location>
        <begin position="78"/>
        <end position="102"/>
    </location>
</feature>
<dbReference type="RefSeq" id="WP_144984097.1">
    <property type="nucleotide sequence ID" value="NZ_CP037920.1"/>
</dbReference>
<sequence>MYSFSPWIDIPLAAFSYGVTLFCILNWVHKSDQQEVKKTRETTQRAVFRLAIVVLSLVLICYAFDIALWLVATIVAALVLGVSSGEMLGVLGIPFIGLGYLIKEYVLGFPEAVLTPPVPLEQSTQTVDPLNQYVGRTTIAKSSLRPQGTVEIDGLQLDAMSASGMMISQGTALCVTGTRDGCLLVCEPSESANNLIHQTGGPVTS</sequence>
<dbReference type="KEGG" id="gaw:V144x_17210"/>
<keyword evidence="1" id="KW-0472">Membrane</keyword>
<evidence type="ECO:0000313" key="3">
    <source>
        <dbReference type="Proteomes" id="UP000318704"/>
    </source>
</evidence>
<feature type="transmembrane region" description="Helical" evidence="1">
    <location>
        <begin position="50"/>
        <end position="72"/>
    </location>
</feature>
<evidence type="ECO:0000256" key="1">
    <source>
        <dbReference type="SAM" id="Phobius"/>
    </source>
</evidence>
<feature type="transmembrane region" description="Helical" evidence="1">
    <location>
        <begin position="12"/>
        <end position="29"/>
    </location>
</feature>
<accession>A0A517VTC7</accession>
<evidence type="ECO:0000313" key="2">
    <source>
        <dbReference type="EMBL" id="QDT96267.1"/>
    </source>
</evidence>
<proteinExistence type="predicted"/>
<dbReference type="InterPro" id="IPR012340">
    <property type="entry name" value="NA-bd_OB-fold"/>
</dbReference>
<dbReference type="AlphaFoldDB" id="A0A517VTC7"/>
<keyword evidence="1" id="KW-0812">Transmembrane</keyword>
<name>A0A517VTC7_9PLAN</name>
<protein>
    <recommendedName>
        <fullName evidence="4">NfeD-like C-terminal domain-containing protein</fullName>
    </recommendedName>
</protein>